<accession>A0A8H4QLX0</accession>
<dbReference type="InterPro" id="IPR017930">
    <property type="entry name" value="Myb_dom"/>
</dbReference>
<dbReference type="SMART" id="SM00717">
    <property type="entry name" value="SANT"/>
    <property type="match status" value="1"/>
</dbReference>
<feature type="domain" description="Myb-like" evidence="2">
    <location>
        <begin position="334"/>
        <end position="389"/>
    </location>
</feature>
<feature type="region of interest" description="Disordered" evidence="1">
    <location>
        <begin position="237"/>
        <end position="271"/>
    </location>
</feature>
<feature type="compositionally biased region" description="Low complexity" evidence="1">
    <location>
        <begin position="242"/>
        <end position="256"/>
    </location>
</feature>
<dbReference type="CDD" id="cd00167">
    <property type="entry name" value="SANT"/>
    <property type="match status" value="1"/>
</dbReference>
<feature type="region of interest" description="Disordered" evidence="1">
    <location>
        <begin position="209"/>
        <end position="228"/>
    </location>
</feature>
<evidence type="ECO:0000259" key="3">
    <source>
        <dbReference type="PROSITE" id="PS51294"/>
    </source>
</evidence>
<dbReference type="AlphaFoldDB" id="A0A8H4QLX0"/>
<dbReference type="SUPFAM" id="SSF46689">
    <property type="entry name" value="Homeodomain-like"/>
    <property type="match status" value="1"/>
</dbReference>
<feature type="domain" description="HTH myb-type" evidence="3">
    <location>
        <begin position="334"/>
        <end position="393"/>
    </location>
</feature>
<gene>
    <name evidence="4" type="ORF">D9613_010874</name>
</gene>
<dbReference type="PANTHER" id="PTHR22705">
    <property type="entry name" value="ZINC FINGER, ZZ DOMAIN CONTAINING 3"/>
    <property type="match status" value="1"/>
</dbReference>
<sequence>MDDQRAQTLQALEAFIQTQKNLLVRQRSDIERLQKLRVDFVQSPAEIISNLSNELDDGAFRISEQADCRLSLPKNIEWSTFEKSDTGPLRTFAQKTRDGITQRRQPSLCQSSELSDLQRFVKQARRSIVDPILARFADMSSPEPESEEEEVDPIELKRREEHEKIRELKKRQIRSCGLSLPLSNISGTMGVIIRSEVDDEAMDVDVSIDDNDDKIPDSSIPIHDLMDVDVPDEVPIASSTTASPVKAKPPKASSSSRPRRAPKKTANDMLNGEDDDLFAYVPVPDKVRPRKKVNLKVTVPSSSKSAPASDEESADEEEAKPATTKKARGSAKPKPETYKQAWSESEQNLLEQLLEQIPDGEKFRWQKISKAMGGRRTPRQVASRVQKYFEKLKRFGIGVDS</sequence>
<dbReference type="Gene3D" id="1.10.10.60">
    <property type="entry name" value="Homeodomain-like"/>
    <property type="match status" value="1"/>
</dbReference>
<dbReference type="InterPro" id="IPR037830">
    <property type="entry name" value="ZZZ3"/>
</dbReference>
<dbReference type="InterPro" id="IPR001005">
    <property type="entry name" value="SANT/Myb"/>
</dbReference>
<comment type="caution">
    <text evidence="4">The sequence shown here is derived from an EMBL/GenBank/DDBJ whole genome shotgun (WGS) entry which is preliminary data.</text>
</comment>
<name>A0A8H4QLX0_9AGAR</name>
<evidence type="ECO:0000313" key="4">
    <source>
        <dbReference type="EMBL" id="KAF4613105.1"/>
    </source>
</evidence>
<dbReference type="PROSITE" id="PS50090">
    <property type="entry name" value="MYB_LIKE"/>
    <property type="match status" value="1"/>
</dbReference>
<evidence type="ECO:0000313" key="5">
    <source>
        <dbReference type="Proteomes" id="UP000521872"/>
    </source>
</evidence>
<feature type="region of interest" description="Disordered" evidence="1">
    <location>
        <begin position="292"/>
        <end position="344"/>
    </location>
</feature>
<organism evidence="4 5">
    <name type="scientific">Agrocybe pediades</name>
    <dbReference type="NCBI Taxonomy" id="84607"/>
    <lineage>
        <taxon>Eukaryota</taxon>
        <taxon>Fungi</taxon>
        <taxon>Dikarya</taxon>
        <taxon>Basidiomycota</taxon>
        <taxon>Agaricomycotina</taxon>
        <taxon>Agaricomycetes</taxon>
        <taxon>Agaricomycetidae</taxon>
        <taxon>Agaricales</taxon>
        <taxon>Agaricineae</taxon>
        <taxon>Strophariaceae</taxon>
        <taxon>Agrocybe</taxon>
    </lineage>
</organism>
<dbReference type="PANTHER" id="PTHR22705:SF0">
    <property type="entry name" value="ZZ-TYPE ZINC FINGER-CONTAINING PROTEIN 3"/>
    <property type="match status" value="1"/>
</dbReference>
<feature type="compositionally biased region" description="Acidic residues" evidence="1">
    <location>
        <begin position="309"/>
        <end position="318"/>
    </location>
</feature>
<protein>
    <submittedName>
        <fullName evidence="4">Uncharacterized protein</fullName>
    </submittedName>
</protein>
<dbReference type="InterPro" id="IPR009057">
    <property type="entry name" value="Homeodomain-like_sf"/>
</dbReference>
<proteinExistence type="predicted"/>
<dbReference type="Pfam" id="PF00249">
    <property type="entry name" value="Myb_DNA-binding"/>
    <property type="match status" value="1"/>
</dbReference>
<evidence type="ECO:0000256" key="1">
    <source>
        <dbReference type="SAM" id="MobiDB-lite"/>
    </source>
</evidence>
<dbReference type="EMBL" id="JAACJL010000046">
    <property type="protein sequence ID" value="KAF4613105.1"/>
    <property type="molecule type" value="Genomic_DNA"/>
</dbReference>
<reference evidence="4 5" key="1">
    <citation type="submission" date="2019-12" db="EMBL/GenBank/DDBJ databases">
        <authorList>
            <person name="Floudas D."/>
            <person name="Bentzer J."/>
            <person name="Ahren D."/>
            <person name="Johansson T."/>
            <person name="Persson P."/>
            <person name="Tunlid A."/>
        </authorList>
    </citation>
    <scope>NUCLEOTIDE SEQUENCE [LARGE SCALE GENOMIC DNA]</scope>
    <source>
        <strain evidence="4 5">CBS 102.39</strain>
    </source>
</reference>
<dbReference type="PROSITE" id="PS51294">
    <property type="entry name" value="HTH_MYB"/>
    <property type="match status" value="1"/>
</dbReference>
<dbReference type="Proteomes" id="UP000521872">
    <property type="component" value="Unassembled WGS sequence"/>
</dbReference>
<evidence type="ECO:0000259" key="2">
    <source>
        <dbReference type="PROSITE" id="PS50090"/>
    </source>
</evidence>
<keyword evidence="5" id="KW-1185">Reference proteome</keyword>